<accession>A0A3E5AJN9</accession>
<gene>
    <name evidence="2" type="ORF">DXB72_15470</name>
    <name evidence="1" type="ORF">PNE45_13490</name>
</gene>
<dbReference type="Proteomes" id="UP001212823">
    <property type="component" value="Unassembled WGS sequence"/>
</dbReference>
<name>A0A3E5AJN9_9FIRM</name>
<dbReference type="Proteomes" id="UP000260970">
    <property type="component" value="Unassembled WGS sequence"/>
</dbReference>
<evidence type="ECO:0000313" key="1">
    <source>
        <dbReference type="EMBL" id="MDB8019033.1"/>
    </source>
</evidence>
<evidence type="ECO:0000313" key="3">
    <source>
        <dbReference type="Proteomes" id="UP000260970"/>
    </source>
</evidence>
<dbReference type="RefSeq" id="WP_117691103.1">
    <property type="nucleotide sequence ID" value="NZ_JADMPC010000029.1"/>
</dbReference>
<dbReference type="EMBL" id="JAQLYE010000031">
    <property type="protein sequence ID" value="MDB8019033.1"/>
    <property type="molecule type" value="Genomic_DNA"/>
</dbReference>
<dbReference type="EMBL" id="QSUG01000025">
    <property type="protein sequence ID" value="RGN19423.1"/>
    <property type="molecule type" value="Genomic_DNA"/>
</dbReference>
<evidence type="ECO:0000313" key="2">
    <source>
        <dbReference type="EMBL" id="RGN19423.1"/>
    </source>
</evidence>
<proteinExistence type="predicted"/>
<dbReference type="AlphaFoldDB" id="A0A3E5AJN9"/>
<reference evidence="2 3" key="1">
    <citation type="submission" date="2018-08" db="EMBL/GenBank/DDBJ databases">
        <title>A genome reference for cultivated species of the human gut microbiota.</title>
        <authorList>
            <person name="Zou Y."/>
            <person name="Xue W."/>
            <person name="Luo G."/>
        </authorList>
    </citation>
    <scope>NUCLEOTIDE SEQUENCE [LARGE SCALE GENOMIC DNA]</scope>
    <source>
        <strain evidence="2 3">OM05-6AA</strain>
    </source>
</reference>
<sequence length="373" mass="45110">MCNKKNKIAFVCSTYVQIMRMFQIKKEIPEFYGKADLYLVHDMFNNMEFIRRLENTNEFDNVFYFNVNEYKSIKVLHYIYGKKYRDIFKKNIYDKVISFNIEEVISQVLFNLNKSQENFEFHCVEDGPGGYEVYKPEQYKWSHIYRWLGIEKQYYNIKTWWTGCPEYMKFPNDCSVDIKKLPAIKIGDYKLLKTINYVFDYKNENELDNIECLIMEESHFEDGLIPNNEDYIFYKKIISKYSNVHFAIKLHPRTKVNRFEGLIPVIKNNNAPWELILWNRIISKKSDLLQLSIACGTMMSDKFLYDYEGPKMLLARLFLDIIKPINGYRRVNEKTIDKYEKFKQSYKEPDKFMLPKEESEIYEMLDDYFQNTR</sequence>
<organism evidence="2 3">
    <name type="scientific">Agathobacter rectalis</name>
    <dbReference type="NCBI Taxonomy" id="39491"/>
    <lineage>
        <taxon>Bacteria</taxon>
        <taxon>Bacillati</taxon>
        <taxon>Bacillota</taxon>
        <taxon>Clostridia</taxon>
        <taxon>Lachnospirales</taxon>
        <taxon>Lachnospiraceae</taxon>
        <taxon>Agathobacter</taxon>
    </lineage>
</organism>
<reference evidence="1" key="2">
    <citation type="submission" date="2023-01" db="EMBL/GenBank/DDBJ databases">
        <title>Human gut microbiome strain richness.</title>
        <authorList>
            <person name="Chen-Liaw A."/>
        </authorList>
    </citation>
    <scope>NUCLEOTIDE SEQUENCE</scope>
    <source>
        <strain evidence="1">1001283st1_D2_1001283B150209_150212</strain>
    </source>
</reference>
<comment type="caution">
    <text evidence="2">The sequence shown here is derived from an EMBL/GenBank/DDBJ whole genome shotgun (WGS) entry which is preliminary data.</text>
</comment>
<protein>
    <submittedName>
        <fullName evidence="1">Polysialyltransferase family glycosyltransferase</fullName>
    </submittedName>
</protein>